<evidence type="ECO:0000256" key="3">
    <source>
        <dbReference type="ARBA" id="ARBA00022448"/>
    </source>
</evidence>
<evidence type="ECO:0000256" key="1">
    <source>
        <dbReference type="ARBA" id="ARBA00004177"/>
    </source>
</evidence>
<evidence type="ECO:0000256" key="2">
    <source>
        <dbReference type="ARBA" id="ARBA00007617"/>
    </source>
</evidence>
<dbReference type="GO" id="GO:0043162">
    <property type="term" value="P:ubiquitin-dependent protein catabolic process via the multivesicular body sorting pathway"/>
    <property type="evidence" value="ECO:0007669"/>
    <property type="project" value="TreeGrafter"/>
</dbReference>
<dbReference type="Pfam" id="PF07200">
    <property type="entry name" value="Mod_r"/>
    <property type="match status" value="1"/>
</dbReference>
<dbReference type="PANTHER" id="PTHR13678">
    <property type="entry name" value="VACUOLAR PROTEIN SORTING-ASSOCIATED PROTEIN 37"/>
    <property type="match status" value="1"/>
</dbReference>
<feature type="region of interest" description="Disordered" evidence="8">
    <location>
        <begin position="131"/>
        <end position="186"/>
    </location>
</feature>
<feature type="region of interest" description="Disordered" evidence="8">
    <location>
        <begin position="1"/>
        <end position="24"/>
    </location>
</feature>
<dbReference type="GO" id="GO:0006612">
    <property type="term" value="P:protein targeting to membrane"/>
    <property type="evidence" value="ECO:0007669"/>
    <property type="project" value="TreeGrafter"/>
</dbReference>
<evidence type="ECO:0000256" key="6">
    <source>
        <dbReference type="PROSITE-ProRule" id="PRU00646"/>
    </source>
</evidence>
<evidence type="ECO:0000313" key="11">
    <source>
        <dbReference type="Proteomes" id="UP000693981"/>
    </source>
</evidence>
<reference evidence="10" key="1">
    <citation type="submission" date="2021-02" db="EMBL/GenBank/DDBJ databases">
        <authorList>
            <person name="Palmer J.M."/>
        </authorList>
    </citation>
    <scope>NUCLEOTIDE SEQUENCE</scope>
    <source>
        <strain evidence="10">SCRP23</strain>
    </source>
</reference>
<keyword evidence="5 6" id="KW-0653">Protein transport</keyword>
<gene>
    <name evidence="10" type="ORF">PHYBOEH_002886</name>
</gene>
<organism evidence="10 11">
    <name type="scientific">Phytophthora boehmeriae</name>
    <dbReference type="NCBI Taxonomy" id="109152"/>
    <lineage>
        <taxon>Eukaryota</taxon>
        <taxon>Sar</taxon>
        <taxon>Stramenopiles</taxon>
        <taxon>Oomycota</taxon>
        <taxon>Peronosporomycetes</taxon>
        <taxon>Peronosporales</taxon>
        <taxon>Peronosporaceae</taxon>
        <taxon>Phytophthora</taxon>
    </lineage>
</organism>
<dbReference type="GO" id="GO:0000813">
    <property type="term" value="C:ESCRT I complex"/>
    <property type="evidence" value="ECO:0007669"/>
    <property type="project" value="TreeGrafter"/>
</dbReference>
<dbReference type="OrthoDB" id="10260857at2759"/>
<evidence type="ECO:0000256" key="8">
    <source>
        <dbReference type="SAM" id="MobiDB-lite"/>
    </source>
</evidence>
<dbReference type="GO" id="GO:0006623">
    <property type="term" value="P:protein targeting to vacuole"/>
    <property type="evidence" value="ECO:0007669"/>
    <property type="project" value="TreeGrafter"/>
</dbReference>
<keyword evidence="7" id="KW-0175">Coiled coil</keyword>
<comment type="caution">
    <text evidence="10">The sequence shown here is derived from an EMBL/GenBank/DDBJ whole genome shotgun (WGS) entry which is preliminary data.</text>
</comment>
<feature type="domain" description="VPS37 C-terminal" evidence="9">
    <location>
        <begin position="273"/>
        <end position="351"/>
    </location>
</feature>
<evidence type="ECO:0000313" key="10">
    <source>
        <dbReference type="EMBL" id="KAG7396014.1"/>
    </source>
</evidence>
<dbReference type="PROSITE" id="PS51314">
    <property type="entry name" value="VPS37_C"/>
    <property type="match status" value="1"/>
</dbReference>
<proteinExistence type="inferred from homology"/>
<dbReference type="PANTHER" id="PTHR13678:SF2">
    <property type="entry name" value="VACUOLAR PROTEIN SORTING-ASSOCIATED PROTEIN 37A"/>
    <property type="match status" value="1"/>
</dbReference>
<comment type="similarity">
    <text evidence="2">Belongs to the VPS37 family.</text>
</comment>
<protein>
    <recommendedName>
        <fullName evidence="9">VPS37 C-terminal domain-containing protein</fullName>
    </recommendedName>
</protein>
<sequence length="351" mass="39042">MSFFGYGGRSSSSRASQQDTHLSELERLRGRQLASVVRAGGRAKNQQQTTFEVAIADTARGPLTLQLQLPTEFPVKVPRLKASIPLQHRWLDAAGNVQGHPDLNNWTAHSDLGRIVSEIVTELRAIANSASVNKPPVSPASSSPAASLSPYPGSRPSYPSPGRRSPQAQIQPQETKKTPDTSKMQRTQMPAIPSTFPELQDLSQSQLEKLNSDRRALKKFVKELTLVKEFTQLRDDVLHSNMDIAKTTLKHESELRELRALVEQQRAELRAAQEALAEKQAQQQSIAARHRPDALLEQLSAAAKDLDNETDEIATQFAHGDIDVAQFIATYLPQRNLYHERSLKLARVHQH</sequence>
<dbReference type="InterPro" id="IPR009851">
    <property type="entry name" value="Mod_r"/>
</dbReference>
<evidence type="ECO:0000256" key="4">
    <source>
        <dbReference type="ARBA" id="ARBA00022753"/>
    </source>
</evidence>
<dbReference type="AlphaFoldDB" id="A0A8T1WTN3"/>
<keyword evidence="3 6" id="KW-0813">Transport</keyword>
<name>A0A8T1WTN3_9STRA</name>
<dbReference type="Proteomes" id="UP000693981">
    <property type="component" value="Unassembled WGS sequence"/>
</dbReference>
<keyword evidence="11" id="KW-1185">Reference proteome</keyword>
<evidence type="ECO:0000259" key="9">
    <source>
        <dbReference type="PROSITE" id="PS51314"/>
    </source>
</evidence>
<feature type="compositionally biased region" description="Low complexity" evidence="8">
    <location>
        <begin position="131"/>
        <end position="166"/>
    </location>
</feature>
<accession>A0A8T1WTN3</accession>
<keyword evidence="4" id="KW-0967">Endosome</keyword>
<dbReference type="EMBL" id="JAGDFL010000176">
    <property type="protein sequence ID" value="KAG7396014.1"/>
    <property type="molecule type" value="Genomic_DNA"/>
</dbReference>
<feature type="coiled-coil region" evidence="7">
    <location>
        <begin position="248"/>
        <end position="316"/>
    </location>
</feature>
<evidence type="ECO:0000256" key="7">
    <source>
        <dbReference type="SAM" id="Coils"/>
    </source>
</evidence>
<evidence type="ECO:0000256" key="5">
    <source>
        <dbReference type="ARBA" id="ARBA00022927"/>
    </source>
</evidence>
<comment type="subcellular location">
    <subcellularLocation>
        <location evidence="1">Endosome</location>
    </subcellularLocation>
</comment>